<dbReference type="HAMAP" id="MF_01161">
    <property type="entry name" value="tRNA_Ile_lys_synt"/>
    <property type="match status" value="1"/>
</dbReference>
<comment type="catalytic activity">
    <reaction evidence="5 6">
        <text>cytidine(34) in tRNA(Ile2) + L-lysine + ATP = lysidine(34) in tRNA(Ile2) + AMP + diphosphate + H(+)</text>
        <dbReference type="Rhea" id="RHEA:43744"/>
        <dbReference type="Rhea" id="RHEA-COMP:10625"/>
        <dbReference type="Rhea" id="RHEA-COMP:10670"/>
        <dbReference type="ChEBI" id="CHEBI:15378"/>
        <dbReference type="ChEBI" id="CHEBI:30616"/>
        <dbReference type="ChEBI" id="CHEBI:32551"/>
        <dbReference type="ChEBI" id="CHEBI:33019"/>
        <dbReference type="ChEBI" id="CHEBI:82748"/>
        <dbReference type="ChEBI" id="CHEBI:83665"/>
        <dbReference type="ChEBI" id="CHEBI:456215"/>
        <dbReference type="EC" id="6.3.4.19"/>
    </reaction>
</comment>
<keyword evidence="8" id="KW-0934">Plastid</keyword>
<comment type="subcellular location">
    <subcellularLocation>
        <location evidence="6">Plastid</location>
        <location evidence="6">Chloroplast</location>
    </subcellularLocation>
</comment>
<dbReference type="NCBIfam" id="TIGR02432">
    <property type="entry name" value="lysidine_TilS_N"/>
    <property type="match status" value="1"/>
</dbReference>
<evidence type="ECO:0000256" key="2">
    <source>
        <dbReference type="ARBA" id="ARBA00022694"/>
    </source>
</evidence>
<dbReference type="PANTHER" id="PTHR43033:SF1">
    <property type="entry name" value="TRNA(ILE)-LYSIDINE SYNTHASE-RELATED"/>
    <property type="match status" value="1"/>
</dbReference>
<dbReference type="Pfam" id="PF01171">
    <property type="entry name" value="ATP_bind_3"/>
    <property type="match status" value="1"/>
</dbReference>
<comment type="similarity">
    <text evidence="6">Belongs to the tRNA(Ile)-lysidine synthase family.</text>
</comment>
<dbReference type="EMBL" id="MF101444">
    <property type="protein sequence ID" value="ARW66775.1"/>
    <property type="molecule type" value="Genomic_DNA"/>
</dbReference>
<dbReference type="InterPro" id="IPR014729">
    <property type="entry name" value="Rossmann-like_a/b/a_fold"/>
</dbReference>
<dbReference type="InterPro" id="IPR012795">
    <property type="entry name" value="tRNA_Ile_lys_synt_N"/>
</dbReference>
<comment type="domain">
    <text evidence="6">The N-terminal region contains the highly conserved SGGXDS motif, predicted to be a P-loop motif involved in ATP binding.</text>
</comment>
<geneLocation type="chloroplast" evidence="8"/>
<accession>A0A1Z1MLV3</accession>
<evidence type="ECO:0000313" key="8">
    <source>
        <dbReference type="EMBL" id="ARW66775.1"/>
    </source>
</evidence>
<dbReference type="EC" id="6.3.4.19" evidence="6"/>
<dbReference type="GeneID" id="33359977"/>
<dbReference type="InterPro" id="IPR012094">
    <property type="entry name" value="tRNA_Ile_lys_synt"/>
</dbReference>
<dbReference type="GO" id="GO:0005524">
    <property type="term" value="F:ATP binding"/>
    <property type="evidence" value="ECO:0007669"/>
    <property type="project" value="UniProtKB-UniRule"/>
</dbReference>
<comment type="function">
    <text evidence="6">Ligates lysine onto the cytidine present at position 34 of the AUA codon-specific tRNA(Ile) that contains the anticodon CAU, in an ATP-dependent manner. Cytidine is converted to lysidine, thus changing the amino acid specificity of the tRNA from methionine to isoleucine.</text>
</comment>
<keyword evidence="8" id="KW-0150">Chloroplast</keyword>
<keyword evidence="2 6" id="KW-0819">tRNA processing</keyword>
<dbReference type="PANTHER" id="PTHR43033">
    <property type="entry name" value="TRNA(ILE)-LYSIDINE SYNTHASE-RELATED"/>
    <property type="match status" value="1"/>
</dbReference>
<evidence type="ECO:0000259" key="7">
    <source>
        <dbReference type="Pfam" id="PF01171"/>
    </source>
</evidence>
<reference evidence="8" key="1">
    <citation type="journal article" date="2017" name="J. Phycol.">
        <title>Analysis of chloroplast genomes and a supermatrix inform reclassification of the Rhodomelaceae (Rhodophyta).</title>
        <authorList>
            <person name="Diaz-Tapia P."/>
            <person name="Maggs C.A."/>
            <person name="West J.A."/>
            <person name="Verbruggen H."/>
        </authorList>
    </citation>
    <scope>NUCLEOTIDE SEQUENCE</scope>
    <source>
        <strain evidence="8">PD1107</strain>
    </source>
</reference>
<evidence type="ECO:0000256" key="1">
    <source>
        <dbReference type="ARBA" id="ARBA00022598"/>
    </source>
</evidence>
<dbReference type="RefSeq" id="YP_009397589.1">
    <property type="nucleotide sequence ID" value="NC_035288.1"/>
</dbReference>
<keyword evidence="1 6" id="KW-0436">Ligase</keyword>
<proteinExistence type="inferred from homology"/>
<feature type="binding site" evidence="6">
    <location>
        <begin position="30"/>
        <end position="35"/>
    </location>
    <ligand>
        <name>ATP</name>
        <dbReference type="ChEBI" id="CHEBI:30616"/>
    </ligand>
</feature>
<evidence type="ECO:0000256" key="4">
    <source>
        <dbReference type="ARBA" id="ARBA00022840"/>
    </source>
</evidence>
<organism evidence="8">
    <name type="scientific">Dipterosiphonia australica</name>
    <dbReference type="NCBI Taxonomy" id="2007208"/>
    <lineage>
        <taxon>Eukaryota</taxon>
        <taxon>Rhodophyta</taxon>
        <taxon>Florideophyceae</taxon>
        <taxon>Rhodymeniophycidae</taxon>
        <taxon>Ceramiales</taxon>
        <taxon>Rhodomelaceae</taxon>
        <taxon>Herposiphonieae</taxon>
        <taxon>Dipterosiphonia</taxon>
    </lineage>
</organism>
<dbReference type="SUPFAM" id="SSF52402">
    <property type="entry name" value="Adenine nucleotide alpha hydrolases-like"/>
    <property type="match status" value="1"/>
</dbReference>
<evidence type="ECO:0000256" key="3">
    <source>
        <dbReference type="ARBA" id="ARBA00022741"/>
    </source>
</evidence>
<protein>
    <recommendedName>
        <fullName evidence="6">tRNA(Ile)-lysidine synthase, chloroplastic</fullName>
        <ecNumber evidence="6">6.3.4.19</ecNumber>
    </recommendedName>
    <alternativeName>
        <fullName evidence="6">tRNA(Ile)-2-lysyl-cytidine synthase</fullName>
    </alternativeName>
    <alternativeName>
        <fullName evidence="6">tRNA(Ile)-lysidine synthetase</fullName>
    </alternativeName>
</protein>
<dbReference type="GO" id="GO:0006400">
    <property type="term" value="P:tRNA modification"/>
    <property type="evidence" value="ECO:0007669"/>
    <property type="project" value="UniProtKB-UniRule"/>
</dbReference>
<dbReference type="CDD" id="cd01992">
    <property type="entry name" value="TilS_N"/>
    <property type="match status" value="1"/>
</dbReference>
<gene>
    <name evidence="6 8" type="primary">tilS</name>
</gene>
<dbReference type="Gene3D" id="3.40.50.620">
    <property type="entry name" value="HUPs"/>
    <property type="match status" value="1"/>
</dbReference>
<keyword evidence="3 6" id="KW-0547">Nucleotide-binding</keyword>
<evidence type="ECO:0000256" key="5">
    <source>
        <dbReference type="ARBA" id="ARBA00048539"/>
    </source>
</evidence>
<sequence>MKQDKINEIKTLINFFIDKYQINSILVALSGGQDSMYLIKTLKNLEKLEFKKKITISYIYVDHQWKYSSNKQVKHIINYIKFINTNIIIYQISKNTLSEDECRRYRYKIILQHAIRYQHRLIITGHNKTDKIETFIQNIIRGSGIENLNNLAMKTKITNNIFILRPLLILNRNIIYWLCKKFHLPIWSDNTNYIYSIQRNRIRCELIPYLKKYMHNNIENNIQYLLKHYYHQNEYIKQNVVKIYLRSKHDVRIAINCKKINTQNLVLQMRIIQMFCFHNFQIYIEHQKIIRIIKDINTLTKGLVKITQYEGFNFLVTNSWLYLTIK</sequence>
<feature type="domain" description="tRNA(Ile)-lysidine/2-thiocytidine synthase N-terminal" evidence="7">
    <location>
        <begin position="25"/>
        <end position="203"/>
    </location>
</feature>
<dbReference type="GO" id="GO:0009507">
    <property type="term" value="C:chloroplast"/>
    <property type="evidence" value="ECO:0007669"/>
    <property type="project" value="UniProtKB-SubCell"/>
</dbReference>
<evidence type="ECO:0000256" key="6">
    <source>
        <dbReference type="HAMAP-Rule" id="MF_01161"/>
    </source>
</evidence>
<dbReference type="GO" id="GO:0032267">
    <property type="term" value="F:tRNA(Ile)-lysidine synthase activity"/>
    <property type="evidence" value="ECO:0007669"/>
    <property type="project" value="UniProtKB-EC"/>
</dbReference>
<dbReference type="AlphaFoldDB" id="A0A1Z1MLV3"/>
<keyword evidence="4 6" id="KW-0067">ATP-binding</keyword>
<name>A0A1Z1MLV3_9FLOR</name>
<dbReference type="InterPro" id="IPR011063">
    <property type="entry name" value="TilS/TtcA_N"/>
</dbReference>